<gene>
    <name evidence="3" type="ORF">NSK_002318</name>
</gene>
<dbReference type="GO" id="GO:0005737">
    <property type="term" value="C:cytoplasm"/>
    <property type="evidence" value="ECO:0007669"/>
    <property type="project" value="UniProtKB-ARBA"/>
</dbReference>
<evidence type="ECO:0000259" key="2">
    <source>
        <dbReference type="PROSITE" id="PS51532"/>
    </source>
</evidence>
<evidence type="ECO:0000256" key="1">
    <source>
        <dbReference type="ARBA" id="ARBA00023157"/>
    </source>
</evidence>
<protein>
    <recommendedName>
        <fullName evidence="2">PITH domain-containing protein</fullName>
    </recommendedName>
</protein>
<evidence type="ECO:0000313" key="3">
    <source>
        <dbReference type="EMBL" id="TFJ86664.1"/>
    </source>
</evidence>
<dbReference type="Proteomes" id="UP000355283">
    <property type="component" value="Unassembled WGS sequence"/>
</dbReference>
<dbReference type="InterPro" id="IPR037047">
    <property type="entry name" value="PITH_dom_sf"/>
</dbReference>
<dbReference type="PROSITE" id="PS51532">
    <property type="entry name" value="PITH"/>
    <property type="match status" value="1"/>
</dbReference>
<dbReference type="EMBL" id="SDOX01000008">
    <property type="protein sequence ID" value="TFJ86664.1"/>
    <property type="molecule type" value="Genomic_DNA"/>
</dbReference>
<reference evidence="3 4" key="1">
    <citation type="submission" date="2019-01" db="EMBL/GenBank/DDBJ databases">
        <title>Nuclear Genome Assembly of the Microalgal Biofuel strain Nannochloropsis salina CCMP1776.</title>
        <authorList>
            <person name="Hovde B."/>
        </authorList>
    </citation>
    <scope>NUCLEOTIDE SEQUENCE [LARGE SCALE GENOMIC DNA]</scope>
    <source>
        <strain evidence="3 4">CCMP1776</strain>
    </source>
</reference>
<dbReference type="AlphaFoldDB" id="A0A4D9D6M1"/>
<dbReference type="Pfam" id="PF06201">
    <property type="entry name" value="PITH"/>
    <property type="match status" value="1"/>
</dbReference>
<proteinExistence type="predicted"/>
<sequence>MSSEGPPAPPPPPSNEIVDITDKIAKPECFVLNADPKYPWENLFMGDDRLQLRSDTDEQLILHLVFSEAVKVHSLNLVAPEMEAAPATVKLYLNKTSFSFDDAENIEPTQVLELTEEDYKAEKVTLLKFVKFQRVSSLTIFVENNNGADYTALSMLRLFGTPLQGTDVSKIQKQPAQG</sequence>
<dbReference type="SUPFAM" id="SSF49785">
    <property type="entry name" value="Galactose-binding domain-like"/>
    <property type="match status" value="1"/>
</dbReference>
<dbReference type="OrthoDB" id="2121326at2759"/>
<dbReference type="PANTHER" id="PTHR46115">
    <property type="entry name" value="THIOREDOXIN-LIKE PROTEIN 1"/>
    <property type="match status" value="1"/>
</dbReference>
<dbReference type="InterPro" id="IPR008979">
    <property type="entry name" value="Galactose-bd-like_sf"/>
</dbReference>
<organism evidence="3 4">
    <name type="scientific">Nannochloropsis salina CCMP1776</name>
    <dbReference type="NCBI Taxonomy" id="1027361"/>
    <lineage>
        <taxon>Eukaryota</taxon>
        <taxon>Sar</taxon>
        <taxon>Stramenopiles</taxon>
        <taxon>Ochrophyta</taxon>
        <taxon>Eustigmatophyceae</taxon>
        <taxon>Eustigmatales</taxon>
        <taxon>Monodopsidaceae</taxon>
        <taxon>Microchloropsis</taxon>
        <taxon>Microchloropsis salina</taxon>
    </lineage>
</organism>
<name>A0A4D9D6M1_9STRA</name>
<feature type="domain" description="PITH" evidence="2">
    <location>
        <begin position="9"/>
        <end position="178"/>
    </location>
</feature>
<dbReference type="Gene3D" id="2.60.120.470">
    <property type="entry name" value="PITH domain"/>
    <property type="match status" value="1"/>
</dbReference>
<evidence type="ECO:0000313" key="4">
    <source>
        <dbReference type="Proteomes" id="UP000355283"/>
    </source>
</evidence>
<dbReference type="InterPro" id="IPR010400">
    <property type="entry name" value="PITH_dom"/>
</dbReference>
<keyword evidence="1" id="KW-1015">Disulfide bond</keyword>
<accession>A0A4D9D6M1</accession>
<comment type="caution">
    <text evidence="3">The sequence shown here is derived from an EMBL/GenBank/DDBJ whole genome shotgun (WGS) entry which is preliminary data.</text>
</comment>
<keyword evidence="4" id="KW-1185">Reference proteome</keyword>